<keyword evidence="5 6" id="KW-0472">Membrane</keyword>
<dbReference type="InterPro" id="IPR012902">
    <property type="entry name" value="N_methyl_site"/>
</dbReference>
<dbReference type="STRING" id="398512.Bccel_1077"/>
<keyword evidence="4 6" id="KW-1133">Transmembrane helix</keyword>
<dbReference type="AlphaFoldDB" id="A0A0L6JKB7"/>
<dbReference type="InterPro" id="IPR045584">
    <property type="entry name" value="Pilin-like"/>
</dbReference>
<protein>
    <recommendedName>
        <fullName evidence="9">Prepilin-type N-terminal cleavage/methylation domain-containing protein</fullName>
    </recommendedName>
</protein>
<comment type="subcellular location">
    <subcellularLocation>
        <location evidence="1">Membrane</location>
        <topology evidence="1">Single-pass membrane protein</topology>
    </subcellularLocation>
</comment>
<evidence type="ECO:0000256" key="6">
    <source>
        <dbReference type="SAM" id="Phobius"/>
    </source>
</evidence>
<evidence type="ECO:0000256" key="1">
    <source>
        <dbReference type="ARBA" id="ARBA00004167"/>
    </source>
</evidence>
<comment type="caution">
    <text evidence="7">The sequence shown here is derived from an EMBL/GenBank/DDBJ whole genome shotgun (WGS) entry which is preliminary data.</text>
</comment>
<organism evidence="7 8">
    <name type="scientific">Pseudobacteroides cellulosolvens ATCC 35603 = DSM 2933</name>
    <dbReference type="NCBI Taxonomy" id="398512"/>
    <lineage>
        <taxon>Bacteria</taxon>
        <taxon>Bacillati</taxon>
        <taxon>Bacillota</taxon>
        <taxon>Clostridia</taxon>
        <taxon>Eubacteriales</taxon>
        <taxon>Oscillospiraceae</taxon>
        <taxon>Pseudobacteroides</taxon>
    </lineage>
</organism>
<keyword evidence="2" id="KW-0488">Methylation</keyword>
<keyword evidence="8" id="KW-1185">Reference proteome</keyword>
<sequence length="183" mass="18976">MVSLFVKRLGKKKGFTLVELMIVVAVIGILAAVLIPSALNMKKSAKVAGVDTNIRSVQATIESMIDGYSAKDKFATALAAKLGTSIKNPINSSNSSSTSATFPAEATESAVLVYNPAVALPTKADADLVLSTEAATVFNMPGAVVVVPWGTDTTLSGVTIYGIDADGKTMTSVEKADSYTIKK</sequence>
<name>A0A0L6JKB7_9FIRM</name>
<dbReference type="Proteomes" id="UP000036923">
    <property type="component" value="Unassembled WGS sequence"/>
</dbReference>
<dbReference type="PROSITE" id="PS00409">
    <property type="entry name" value="PROKAR_NTER_METHYL"/>
    <property type="match status" value="1"/>
</dbReference>
<evidence type="ECO:0000313" key="8">
    <source>
        <dbReference type="Proteomes" id="UP000036923"/>
    </source>
</evidence>
<dbReference type="GO" id="GO:0016020">
    <property type="term" value="C:membrane"/>
    <property type="evidence" value="ECO:0007669"/>
    <property type="project" value="UniProtKB-SubCell"/>
</dbReference>
<dbReference type="Gene3D" id="3.30.700.10">
    <property type="entry name" value="Glycoprotein, Type 4 Pilin"/>
    <property type="match status" value="1"/>
</dbReference>
<reference evidence="8" key="1">
    <citation type="submission" date="2015-07" db="EMBL/GenBank/DDBJ databases">
        <title>Near-Complete Genome Sequence of the Cellulolytic Bacterium Bacteroides (Pseudobacteroides) cellulosolvens ATCC 35603.</title>
        <authorList>
            <person name="Dassa B."/>
            <person name="Utturkar S.M."/>
            <person name="Klingeman D.M."/>
            <person name="Hurt R.A."/>
            <person name="Keller M."/>
            <person name="Xu J."/>
            <person name="Reddy Y.H.K."/>
            <person name="Borovok I."/>
            <person name="Grinberg I.R."/>
            <person name="Lamed R."/>
            <person name="Zhivin O."/>
            <person name="Bayer E.A."/>
            <person name="Brown S.D."/>
        </authorList>
    </citation>
    <scope>NUCLEOTIDE SEQUENCE [LARGE SCALE GENOMIC DNA]</scope>
    <source>
        <strain evidence="8">DSM 2933</strain>
    </source>
</reference>
<dbReference type="NCBIfam" id="TIGR02532">
    <property type="entry name" value="IV_pilin_GFxxxE"/>
    <property type="match status" value="1"/>
</dbReference>
<evidence type="ECO:0000256" key="2">
    <source>
        <dbReference type="ARBA" id="ARBA00022481"/>
    </source>
</evidence>
<feature type="transmembrane region" description="Helical" evidence="6">
    <location>
        <begin position="20"/>
        <end position="39"/>
    </location>
</feature>
<dbReference type="eggNOG" id="COG4968">
    <property type="taxonomic scope" value="Bacteria"/>
</dbReference>
<evidence type="ECO:0008006" key="9">
    <source>
        <dbReference type="Google" id="ProtNLM"/>
    </source>
</evidence>
<dbReference type="PANTHER" id="PTHR30093:SF44">
    <property type="entry name" value="TYPE II SECRETION SYSTEM CORE PROTEIN G"/>
    <property type="match status" value="1"/>
</dbReference>
<dbReference type="SUPFAM" id="SSF54523">
    <property type="entry name" value="Pili subunits"/>
    <property type="match status" value="1"/>
</dbReference>
<gene>
    <name evidence="7" type="ORF">Bccel_1077</name>
</gene>
<accession>A0A0L6JKB7</accession>
<proteinExistence type="predicted"/>
<keyword evidence="3 6" id="KW-0812">Transmembrane</keyword>
<dbReference type="RefSeq" id="WP_050753137.1">
    <property type="nucleotide sequence ID" value="NZ_JQKC01000013.1"/>
</dbReference>
<dbReference type="PANTHER" id="PTHR30093">
    <property type="entry name" value="GENERAL SECRETION PATHWAY PROTEIN G"/>
    <property type="match status" value="1"/>
</dbReference>
<evidence type="ECO:0000256" key="3">
    <source>
        <dbReference type="ARBA" id="ARBA00022692"/>
    </source>
</evidence>
<dbReference type="EMBL" id="LGTC01000001">
    <property type="protein sequence ID" value="KNY25817.1"/>
    <property type="molecule type" value="Genomic_DNA"/>
</dbReference>
<evidence type="ECO:0000313" key="7">
    <source>
        <dbReference type="EMBL" id="KNY25817.1"/>
    </source>
</evidence>
<evidence type="ECO:0000256" key="4">
    <source>
        <dbReference type="ARBA" id="ARBA00022989"/>
    </source>
</evidence>
<dbReference type="Pfam" id="PF07963">
    <property type="entry name" value="N_methyl"/>
    <property type="match status" value="1"/>
</dbReference>
<evidence type="ECO:0000256" key="5">
    <source>
        <dbReference type="ARBA" id="ARBA00023136"/>
    </source>
</evidence>